<dbReference type="Proteomes" id="UP000015523">
    <property type="component" value="Unassembled WGS sequence"/>
</dbReference>
<comment type="caution">
    <text evidence="1">The sequence shown here is derived from an EMBL/GenBank/DDBJ whole genome shotgun (WGS) entry which is preliminary data.</text>
</comment>
<reference evidence="1 2" key="1">
    <citation type="journal article" date="2013" name="Genome Announc.">
        <title>Draft Genome Sequence of Sphingobium ummariense Strain RL-3, a Hexachlorocyclohexane-Degrading Bacterium.</title>
        <authorList>
            <person name="Kohli P."/>
            <person name="Dua A."/>
            <person name="Sangwan N."/>
            <person name="Oldach P."/>
            <person name="Khurana J.P."/>
            <person name="Lal R."/>
        </authorList>
    </citation>
    <scope>NUCLEOTIDE SEQUENCE [LARGE SCALE GENOMIC DNA]</scope>
    <source>
        <strain evidence="1 2">RL-3</strain>
    </source>
</reference>
<keyword evidence="2" id="KW-1185">Reference proteome</keyword>
<proteinExistence type="predicted"/>
<dbReference type="EMBL" id="AUWY01000126">
    <property type="protein sequence ID" value="EQB30143.1"/>
    <property type="molecule type" value="Genomic_DNA"/>
</dbReference>
<dbReference type="STRING" id="1346791.M529_21465"/>
<gene>
    <name evidence="1" type="ORF">M529_21465</name>
</gene>
<protein>
    <submittedName>
        <fullName evidence="1">Uncharacterized protein</fullName>
    </submittedName>
</protein>
<evidence type="ECO:0000313" key="1">
    <source>
        <dbReference type="EMBL" id="EQB30143.1"/>
    </source>
</evidence>
<name>T0K9Y4_9SPHN</name>
<accession>T0K9Y4</accession>
<sequence length="71" mass="7945">MRVPHNWGRYLMRSQRRGSGYRDEIMILIGDRYLLDEFRHAAAAIGGDALGFRLALVVVDAGLAIHANAHL</sequence>
<evidence type="ECO:0000313" key="2">
    <source>
        <dbReference type="Proteomes" id="UP000015523"/>
    </source>
</evidence>
<dbReference type="AlphaFoldDB" id="T0K9Y4"/>
<organism evidence="1 2">
    <name type="scientific">Sphingobium ummariense RL-3</name>
    <dbReference type="NCBI Taxonomy" id="1346791"/>
    <lineage>
        <taxon>Bacteria</taxon>
        <taxon>Pseudomonadati</taxon>
        <taxon>Pseudomonadota</taxon>
        <taxon>Alphaproteobacteria</taxon>
        <taxon>Sphingomonadales</taxon>
        <taxon>Sphingomonadaceae</taxon>
        <taxon>Sphingobium</taxon>
    </lineage>
</organism>